<dbReference type="PANTHER" id="PTHR14659:SF1">
    <property type="entry name" value="ALPHA- AND GAMMA-ADAPTIN-BINDING PROTEIN P34"/>
    <property type="match status" value="1"/>
</dbReference>
<feature type="region of interest" description="Disordered" evidence="1">
    <location>
        <begin position="366"/>
        <end position="428"/>
    </location>
</feature>
<feature type="compositionally biased region" description="Acidic residues" evidence="1">
    <location>
        <begin position="382"/>
        <end position="393"/>
    </location>
</feature>
<feature type="region of interest" description="Disordered" evidence="1">
    <location>
        <begin position="29"/>
        <end position="54"/>
    </location>
</feature>
<gene>
    <name evidence="2" type="ORF">AAF712_003100</name>
</gene>
<feature type="compositionally biased region" description="Polar residues" evidence="1">
    <location>
        <begin position="335"/>
        <end position="346"/>
    </location>
</feature>
<comment type="caution">
    <text evidence="2">The sequence shown here is derived from an EMBL/GenBank/DDBJ whole genome shotgun (WGS) entry which is preliminary data.</text>
</comment>
<feature type="region of interest" description="Disordered" evidence="1">
    <location>
        <begin position="312"/>
        <end position="346"/>
    </location>
</feature>
<protein>
    <submittedName>
        <fullName evidence="2">Uncharacterized protein</fullName>
    </submittedName>
</protein>
<evidence type="ECO:0000313" key="2">
    <source>
        <dbReference type="EMBL" id="KAL0069830.1"/>
    </source>
</evidence>
<reference evidence="2 3" key="1">
    <citation type="submission" date="2024-05" db="EMBL/GenBank/DDBJ databases">
        <title>A draft genome resource for the thread blight pathogen Marasmius tenuissimus strain MS-2.</title>
        <authorList>
            <person name="Yulfo-Soto G.E."/>
            <person name="Baruah I.K."/>
            <person name="Amoako-Attah I."/>
            <person name="Bukari Y."/>
            <person name="Meinhardt L.W."/>
            <person name="Bailey B.A."/>
            <person name="Cohen S.P."/>
        </authorList>
    </citation>
    <scope>NUCLEOTIDE SEQUENCE [LARGE SCALE GENOMIC DNA]</scope>
    <source>
        <strain evidence="2 3">MS-2</strain>
    </source>
</reference>
<sequence>MLSSGPSCRILTVASTLERAVDLVEQIQALSPSKPSDTDPPVEGKDSNNGDGKSIPWTISNKYYSADVHFWARPIKGLAPYQLQEVPAVIFAWNRGNAYKHHIVRFAQDLKGYDPEVSLAVRLPPLESSDQPKGEEEDDEERSEDETDTDEFLSEHGFEFIDVPSAADQPEDVMRDGIPSLPRVLDALSTIMWPSMQASGKSTTRSKANLRTAALLDWAQSSADDASFEFPSDDDLRKAERAATRQQKEIAELARWLEEDADSKNDPWKLSSDLVHSPIVDDDELEAKNATEPMHTFDRFDDDFTAFVSAPHVESEGLGNTSTSEASPDEDGSRLSPSFTGSSFNTEKLAPSYSGIMYHSLGSHPDLNDVGRAEDAGHSSEGSDDGLPTEEEIEKSAQKIFGPSFTAATSSRHRESGDDGGDDYEMTPFDLSHVMGALQGMKAEIAGMEDEQERRKAAARVALGLVYGLEAQKDGENEG</sequence>
<evidence type="ECO:0000256" key="1">
    <source>
        <dbReference type="SAM" id="MobiDB-lite"/>
    </source>
</evidence>
<keyword evidence="3" id="KW-1185">Reference proteome</keyword>
<dbReference type="PANTHER" id="PTHR14659">
    <property type="entry name" value="ALPHA- AND GAMMA-ADAPTIN-BINDING PROTEIN P34"/>
    <property type="match status" value="1"/>
</dbReference>
<accession>A0ABR3A8H4</accession>
<name>A0ABR3A8H4_9AGAR</name>
<dbReference type="Gene3D" id="3.40.50.11960">
    <property type="match status" value="1"/>
</dbReference>
<organism evidence="2 3">
    <name type="scientific">Marasmius tenuissimus</name>
    <dbReference type="NCBI Taxonomy" id="585030"/>
    <lineage>
        <taxon>Eukaryota</taxon>
        <taxon>Fungi</taxon>
        <taxon>Dikarya</taxon>
        <taxon>Basidiomycota</taxon>
        <taxon>Agaricomycotina</taxon>
        <taxon>Agaricomycetes</taxon>
        <taxon>Agaricomycetidae</taxon>
        <taxon>Agaricales</taxon>
        <taxon>Marasmiineae</taxon>
        <taxon>Marasmiaceae</taxon>
        <taxon>Marasmius</taxon>
    </lineage>
</organism>
<proteinExistence type="predicted"/>
<dbReference type="Proteomes" id="UP001437256">
    <property type="component" value="Unassembled WGS sequence"/>
</dbReference>
<evidence type="ECO:0000313" key="3">
    <source>
        <dbReference type="Proteomes" id="UP001437256"/>
    </source>
</evidence>
<dbReference type="InterPro" id="IPR019341">
    <property type="entry name" value="Alpha/Gamma-adaptin-bd_p34"/>
</dbReference>
<feature type="compositionally biased region" description="Basic and acidic residues" evidence="1">
    <location>
        <begin position="366"/>
        <end position="378"/>
    </location>
</feature>
<feature type="compositionally biased region" description="Acidic residues" evidence="1">
    <location>
        <begin position="135"/>
        <end position="151"/>
    </location>
</feature>
<dbReference type="EMBL" id="JBBXMP010000010">
    <property type="protein sequence ID" value="KAL0069830.1"/>
    <property type="molecule type" value="Genomic_DNA"/>
</dbReference>
<feature type="region of interest" description="Disordered" evidence="1">
    <location>
        <begin position="122"/>
        <end position="151"/>
    </location>
</feature>